<organism evidence="2 3">
    <name type="scientific">Gallaecimonas xiamenensis 3-C-1</name>
    <dbReference type="NCBI Taxonomy" id="745411"/>
    <lineage>
        <taxon>Bacteria</taxon>
        <taxon>Pseudomonadati</taxon>
        <taxon>Pseudomonadota</taxon>
        <taxon>Gammaproteobacteria</taxon>
        <taxon>Enterobacterales</taxon>
        <taxon>Gallaecimonadaceae</taxon>
        <taxon>Gallaecimonas</taxon>
    </lineage>
</organism>
<keyword evidence="2" id="KW-0808">Transferase</keyword>
<dbReference type="STRING" id="745411.B3C1_07339"/>
<dbReference type="eggNOG" id="COG1670">
    <property type="taxonomic scope" value="Bacteria"/>
</dbReference>
<dbReference type="InterPro" id="IPR000182">
    <property type="entry name" value="GNAT_dom"/>
</dbReference>
<gene>
    <name evidence="2" type="ORF">B3C1_07339</name>
</gene>
<dbReference type="EMBL" id="AMRI01000008">
    <property type="protein sequence ID" value="EKE75472.1"/>
    <property type="molecule type" value="Genomic_DNA"/>
</dbReference>
<keyword evidence="3" id="KW-1185">Reference proteome</keyword>
<dbReference type="GO" id="GO:0016747">
    <property type="term" value="F:acyltransferase activity, transferring groups other than amino-acyl groups"/>
    <property type="evidence" value="ECO:0007669"/>
    <property type="project" value="InterPro"/>
</dbReference>
<name>K2JM26_9GAMM</name>
<accession>K2JM26</accession>
<protein>
    <submittedName>
        <fullName evidence="2">Acetyltransferase</fullName>
    </submittedName>
</protein>
<evidence type="ECO:0000259" key="1">
    <source>
        <dbReference type="PROSITE" id="PS51186"/>
    </source>
</evidence>
<sequence>MLETPRLLMRPFTLDDVDAFWAMNADPAIVRYTGQDPITSRAEAEEKLIAAPLADYAKYGYGRLAVVHKESDRVIGFCGIKHLPEFSLPELGYRLLPAFWGQGLITEAARPVLAHGHQELALAKIIALIHPDNIGSIKVAEKLGMARKEQLRYAGMPVWCYASEPR</sequence>
<evidence type="ECO:0000313" key="3">
    <source>
        <dbReference type="Proteomes" id="UP000006755"/>
    </source>
</evidence>
<dbReference type="PROSITE" id="PS51186">
    <property type="entry name" value="GNAT"/>
    <property type="match status" value="1"/>
</dbReference>
<dbReference type="Pfam" id="PF13302">
    <property type="entry name" value="Acetyltransf_3"/>
    <property type="match status" value="1"/>
</dbReference>
<dbReference type="Gene3D" id="3.40.630.30">
    <property type="match status" value="1"/>
</dbReference>
<dbReference type="SUPFAM" id="SSF55729">
    <property type="entry name" value="Acyl-CoA N-acyltransferases (Nat)"/>
    <property type="match status" value="1"/>
</dbReference>
<dbReference type="AlphaFoldDB" id="K2JM26"/>
<comment type="caution">
    <text evidence="2">The sequence shown here is derived from an EMBL/GenBank/DDBJ whole genome shotgun (WGS) entry which is preliminary data.</text>
</comment>
<feature type="domain" description="N-acetyltransferase" evidence="1">
    <location>
        <begin position="7"/>
        <end position="166"/>
    </location>
</feature>
<dbReference type="PANTHER" id="PTHR43792">
    <property type="entry name" value="GNAT FAMILY, PUTATIVE (AFU_ORTHOLOGUE AFUA_3G00765)-RELATED-RELATED"/>
    <property type="match status" value="1"/>
</dbReference>
<dbReference type="InterPro" id="IPR016181">
    <property type="entry name" value="Acyl_CoA_acyltransferase"/>
</dbReference>
<evidence type="ECO:0000313" key="2">
    <source>
        <dbReference type="EMBL" id="EKE75472.1"/>
    </source>
</evidence>
<dbReference type="OrthoDB" id="9801656at2"/>
<proteinExistence type="predicted"/>
<dbReference type="InterPro" id="IPR051531">
    <property type="entry name" value="N-acetyltransferase"/>
</dbReference>
<dbReference type="Proteomes" id="UP000006755">
    <property type="component" value="Unassembled WGS sequence"/>
</dbReference>
<dbReference type="PANTHER" id="PTHR43792:SF1">
    <property type="entry name" value="N-ACETYLTRANSFERASE DOMAIN-CONTAINING PROTEIN"/>
    <property type="match status" value="1"/>
</dbReference>
<dbReference type="RefSeq" id="WP_008483916.1">
    <property type="nucleotide sequence ID" value="NZ_AMRI01000008.1"/>
</dbReference>
<reference evidence="2 3" key="1">
    <citation type="journal article" date="2012" name="J. Bacteriol.">
        <title>Genome Sequence of Gallaecimonas xiamenensis Type Strain 3-C-1.</title>
        <authorList>
            <person name="Lai Q."/>
            <person name="Wang L."/>
            <person name="Wang W."/>
            <person name="Shao Z."/>
        </authorList>
    </citation>
    <scope>NUCLEOTIDE SEQUENCE [LARGE SCALE GENOMIC DNA]</scope>
    <source>
        <strain evidence="2 3">3-C-1</strain>
    </source>
</reference>